<name>A0ABV9LVB0_9ALTE</name>
<comment type="caution">
    <text evidence="1">The sequence shown here is derived from an EMBL/GenBank/DDBJ whole genome shotgun (WGS) entry which is preliminary data.</text>
</comment>
<reference evidence="2" key="1">
    <citation type="journal article" date="2019" name="Int. J. Syst. Evol. Microbiol.">
        <title>The Global Catalogue of Microorganisms (GCM) 10K type strain sequencing project: providing services to taxonomists for standard genome sequencing and annotation.</title>
        <authorList>
            <consortium name="The Broad Institute Genomics Platform"/>
            <consortium name="The Broad Institute Genome Sequencing Center for Infectious Disease"/>
            <person name="Wu L."/>
            <person name="Ma J."/>
        </authorList>
    </citation>
    <scope>NUCLEOTIDE SEQUENCE [LARGE SCALE GENOMIC DNA]</scope>
    <source>
        <strain evidence="2">KACC 12507</strain>
    </source>
</reference>
<protein>
    <recommendedName>
        <fullName evidence="3">Phage protein, HK97 gp10 family</fullName>
    </recommendedName>
</protein>
<accession>A0ABV9LVB0</accession>
<proteinExistence type="predicted"/>
<sequence length="192" mass="21490">MILSTTGTKELQAKINDIVKKQLPFAASVALNNTAVDVKKGVERQLQQDIDKPTPFTQKAFAIHRSSKSRLMSAVYIKPIQAAYLKPQILGGRRVAAKGKPILIPGNATRKDKHGNLPRGKIARLQSQGKIFKDGRLILEKMARKNRGLAYSAKDASYKPRFKFYERAKSTAIKVFERHLQKSLTHAIKTAR</sequence>
<evidence type="ECO:0000313" key="2">
    <source>
        <dbReference type="Proteomes" id="UP001595897"/>
    </source>
</evidence>
<evidence type="ECO:0008006" key="3">
    <source>
        <dbReference type="Google" id="ProtNLM"/>
    </source>
</evidence>
<dbReference type="Proteomes" id="UP001595897">
    <property type="component" value="Unassembled WGS sequence"/>
</dbReference>
<keyword evidence="2" id="KW-1185">Reference proteome</keyword>
<evidence type="ECO:0000313" key="1">
    <source>
        <dbReference type="EMBL" id="MFC4699378.1"/>
    </source>
</evidence>
<dbReference type="RefSeq" id="WP_382406126.1">
    <property type="nucleotide sequence ID" value="NZ_JBHSGU010000002.1"/>
</dbReference>
<gene>
    <name evidence="1" type="ORF">ACFO4O_04295</name>
</gene>
<organism evidence="1 2">
    <name type="scientific">Glaciecola siphonariae</name>
    <dbReference type="NCBI Taxonomy" id="521012"/>
    <lineage>
        <taxon>Bacteria</taxon>
        <taxon>Pseudomonadati</taxon>
        <taxon>Pseudomonadota</taxon>
        <taxon>Gammaproteobacteria</taxon>
        <taxon>Alteromonadales</taxon>
        <taxon>Alteromonadaceae</taxon>
        <taxon>Glaciecola</taxon>
    </lineage>
</organism>
<dbReference type="EMBL" id="JBHSGU010000002">
    <property type="protein sequence ID" value="MFC4699378.1"/>
    <property type="molecule type" value="Genomic_DNA"/>
</dbReference>